<evidence type="ECO:0000256" key="1">
    <source>
        <dbReference type="SAM" id="MobiDB-lite"/>
    </source>
</evidence>
<evidence type="ECO:0000313" key="3">
    <source>
        <dbReference type="Proteomes" id="UP000005697"/>
    </source>
</evidence>
<dbReference type="EMBL" id="AEWX01000043">
    <property type="protein sequence ID" value="EGC18919.1"/>
    <property type="molecule type" value="Genomic_DNA"/>
</dbReference>
<organism evidence="2 3">
    <name type="scientific">Prevotella multiformis DSM 16608</name>
    <dbReference type="NCBI Taxonomy" id="888743"/>
    <lineage>
        <taxon>Bacteria</taxon>
        <taxon>Pseudomonadati</taxon>
        <taxon>Bacteroidota</taxon>
        <taxon>Bacteroidia</taxon>
        <taxon>Bacteroidales</taxon>
        <taxon>Prevotellaceae</taxon>
        <taxon>Prevotella</taxon>
    </lineage>
</organism>
<comment type="caution">
    <text evidence="2">The sequence shown here is derived from an EMBL/GenBank/DDBJ whole genome shotgun (WGS) entry which is preliminary data.</text>
</comment>
<name>F0FAJ5_9BACT</name>
<reference evidence="2 3" key="1">
    <citation type="submission" date="2011-01" db="EMBL/GenBank/DDBJ databases">
        <authorList>
            <person name="Muzny D."/>
            <person name="Qin X."/>
            <person name="Deng J."/>
            <person name="Jiang H."/>
            <person name="Liu Y."/>
            <person name="Qu J."/>
            <person name="Song X.-Z."/>
            <person name="Zhang L."/>
            <person name="Thornton R."/>
            <person name="Coyle M."/>
            <person name="Francisco L."/>
            <person name="Jackson L."/>
            <person name="Javaid M."/>
            <person name="Korchina V."/>
            <person name="Kovar C."/>
            <person name="Mata R."/>
            <person name="Mathew T."/>
            <person name="Ngo R."/>
            <person name="Nguyen L."/>
            <person name="Nguyen N."/>
            <person name="Okwuonu G."/>
            <person name="Ongeri F."/>
            <person name="Pham C."/>
            <person name="Simmons D."/>
            <person name="Wilczek-Boney K."/>
            <person name="Hale W."/>
            <person name="Jakkamsetti A."/>
            <person name="Pham P."/>
            <person name="Ruth R."/>
            <person name="San Lucas F."/>
            <person name="Warren J."/>
            <person name="Zhang J."/>
            <person name="Zhao Z."/>
            <person name="Zhou C."/>
            <person name="Zhu D."/>
            <person name="Lee S."/>
            <person name="Bess C."/>
            <person name="Blankenburg K."/>
            <person name="Forbes L."/>
            <person name="Fu Q."/>
            <person name="Gubbala S."/>
            <person name="Hirani K."/>
            <person name="Jayaseelan J.C."/>
            <person name="Lara F."/>
            <person name="Munidasa M."/>
            <person name="Palculict T."/>
            <person name="Patil S."/>
            <person name="Pu L.-L."/>
            <person name="Saada N."/>
            <person name="Tang L."/>
            <person name="Weissenberger G."/>
            <person name="Zhu Y."/>
            <person name="Hemphill L."/>
            <person name="Shang Y."/>
            <person name="Youmans B."/>
            <person name="Ayvaz T."/>
            <person name="Ross M."/>
            <person name="Santibanez J."/>
            <person name="Aqrawi P."/>
            <person name="Gross S."/>
            <person name="Joshi V."/>
            <person name="Fowler G."/>
            <person name="Nazareth L."/>
            <person name="Reid J."/>
            <person name="Worley K."/>
            <person name="Petrosino J."/>
            <person name="Highlander S."/>
            <person name="Gibbs R."/>
        </authorList>
    </citation>
    <scope>NUCLEOTIDE SEQUENCE [LARGE SCALE GENOMIC DNA]</scope>
    <source>
        <strain evidence="2 3">DSM 16608</strain>
    </source>
</reference>
<sequence>MGKVTNNKRTASIQKTEGKGGTKSLGLSLGILPLNAWMLSV</sequence>
<evidence type="ECO:0000313" key="2">
    <source>
        <dbReference type="EMBL" id="EGC18919.1"/>
    </source>
</evidence>
<proteinExistence type="predicted"/>
<dbReference type="HOGENOM" id="CLU_3274579_0_0_10"/>
<gene>
    <name evidence="2" type="ORF">HMPREF9141_2612</name>
</gene>
<accession>F0FAJ5</accession>
<keyword evidence="3" id="KW-1185">Reference proteome</keyword>
<dbReference type="Proteomes" id="UP000005697">
    <property type="component" value="Unassembled WGS sequence"/>
</dbReference>
<feature type="region of interest" description="Disordered" evidence="1">
    <location>
        <begin position="1"/>
        <end position="25"/>
    </location>
</feature>
<protein>
    <submittedName>
        <fullName evidence="2">Uncharacterized protein</fullName>
    </submittedName>
</protein>
<feature type="compositionally biased region" description="Polar residues" evidence="1">
    <location>
        <begin position="1"/>
        <end position="14"/>
    </location>
</feature>
<dbReference type="AlphaFoldDB" id="F0FAJ5"/>